<name>A0A436ZXI8_ARTFL</name>
<accession>A0A436ZXI8</accession>
<dbReference type="EMBL" id="SAEB01000007">
    <property type="protein sequence ID" value="RVD83691.1"/>
    <property type="molecule type" value="Genomic_DNA"/>
</dbReference>
<protein>
    <submittedName>
        <fullName evidence="1">Uncharacterized protein</fullName>
    </submittedName>
</protein>
<organism evidence="1 2">
    <name type="scientific">Arthrobotrys flagrans</name>
    <name type="common">Nematode-trapping fungus</name>
    <name type="synonym">Trichothecium flagrans</name>
    <dbReference type="NCBI Taxonomy" id="97331"/>
    <lineage>
        <taxon>Eukaryota</taxon>
        <taxon>Fungi</taxon>
        <taxon>Dikarya</taxon>
        <taxon>Ascomycota</taxon>
        <taxon>Pezizomycotina</taxon>
        <taxon>Orbiliomycetes</taxon>
        <taxon>Orbiliales</taxon>
        <taxon>Orbiliaceae</taxon>
        <taxon>Arthrobotrys</taxon>
    </lineage>
</organism>
<dbReference type="GeneID" id="93587781"/>
<sequence length="114" mass="13327">MLSTLSTIRLKINERTHEAKRARWRQISDALDGVQTTIHVGNLYPASRGYRSFHPDLLQKEGWEREVRRFNCTLDAISLESTLNFNPEDVHSLNMLSFPTDQHSYREITTRKVL</sequence>
<dbReference type="RefSeq" id="XP_067489235.1">
    <property type="nucleotide sequence ID" value="XM_067634735.1"/>
</dbReference>
<evidence type="ECO:0000313" key="1">
    <source>
        <dbReference type="EMBL" id="RVD83691.1"/>
    </source>
</evidence>
<gene>
    <name evidence="1" type="ORF">DFL_005470</name>
</gene>
<dbReference type="AlphaFoldDB" id="A0A436ZXI8"/>
<evidence type="ECO:0000313" key="2">
    <source>
        <dbReference type="Proteomes" id="UP000283090"/>
    </source>
</evidence>
<dbReference type="OrthoDB" id="3927840at2759"/>
<comment type="caution">
    <text evidence="1">The sequence shown here is derived from an EMBL/GenBank/DDBJ whole genome shotgun (WGS) entry which is preliminary data.</text>
</comment>
<keyword evidence="2" id="KW-1185">Reference proteome</keyword>
<proteinExistence type="predicted"/>
<dbReference type="VEuPathDB" id="FungiDB:DFL_005470"/>
<dbReference type="Proteomes" id="UP000283090">
    <property type="component" value="Unassembled WGS sequence"/>
</dbReference>
<reference evidence="1 2" key="1">
    <citation type="submission" date="2019-01" db="EMBL/GenBank/DDBJ databases">
        <title>Intercellular communication is required for trap formation in the nematode-trapping fungus Duddingtonia flagrans.</title>
        <authorList>
            <person name="Youssar L."/>
            <person name="Wernet V."/>
            <person name="Hensel N."/>
            <person name="Hildebrandt H.-G."/>
            <person name="Fischer R."/>
        </authorList>
    </citation>
    <scope>NUCLEOTIDE SEQUENCE [LARGE SCALE GENOMIC DNA]</scope>
    <source>
        <strain evidence="1 2">CBS H-5679</strain>
    </source>
</reference>